<proteinExistence type="predicted"/>
<dbReference type="SMART" id="SM00046">
    <property type="entry name" value="DAGKc"/>
    <property type="match status" value="1"/>
</dbReference>
<sequence length="423" mass="44773">MTSEQWIAVVAVVALVLALAAVILGILAWRAVRKRTPSFSAEEEAEKLPPPPRTGPPAVVVNPSKSMDLDYLRDLVNRTAAEVGLGEPMWFETSVEDPGLGQAREALENGASVVVAAGGDGTVRAVAEALAGTGVPMGLIPLGTGNLLARNLDLPLGSQRELVATALTGRNRQMDLGWLRTEPLSPEDEEKVRGRADASTARSAEKTDSGEAARGPELDAAIPEEGAAAKGVEPPDAGEIPDDDPDKEHVFLVIGGLGFDAAMVSAADDELKAKLGWMAYFVAGVKHLTGRKIHATAELGDSDPGEPFTARTILFANCGRLPGNIVLFPDAQLDDGWLDIAAIDTRGGLIGWADLLRKVTLQGIGIRKDLVPYTSGTIEFRRARSVVVRTDEPEHVQVDGDLVGYATTIHARVEKGGLIVRTM</sequence>
<comment type="caution">
    <text evidence="4">The sequence shown here is derived from an EMBL/GenBank/DDBJ whole genome shotgun (WGS) entry which is preliminary data.</text>
</comment>
<keyword evidence="2" id="KW-0812">Transmembrane</keyword>
<dbReference type="InterPro" id="IPR016064">
    <property type="entry name" value="NAD/diacylglycerol_kinase_sf"/>
</dbReference>
<feature type="domain" description="DAGKc" evidence="3">
    <location>
        <begin position="52"/>
        <end position="183"/>
    </location>
</feature>
<dbReference type="Gene3D" id="3.40.50.10330">
    <property type="entry name" value="Probable inorganic polyphosphate/atp-NAD kinase, domain 1"/>
    <property type="match status" value="1"/>
</dbReference>
<feature type="region of interest" description="Disordered" evidence="1">
    <location>
        <begin position="178"/>
        <end position="217"/>
    </location>
</feature>
<evidence type="ECO:0000313" key="5">
    <source>
        <dbReference type="Proteomes" id="UP000222106"/>
    </source>
</evidence>
<dbReference type="Pfam" id="PF19279">
    <property type="entry name" value="YegS_C"/>
    <property type="match status" value="1"/>
</dbReference>
<evidence type="ECO:0000256" key="1">
    <source>
        <dbReference type="SAM" id="MobiDB-lite"/>
    </source>
</evidence>
<protein>
    <submittedName>
        <fullName evidence="4">Diacylglycerol kinase-like protein</fullName>
    </submittedName>
</protein>
<dbReference type="GO" id="GO:0008929">
    <property type="term" value="F:methylglyoxal synthase activity"/>
    <property type="evidence" value="ECO:0007669"/>
    <property type="project" value="InterPro"/>
</dbReference>
<dbReference type="Pfam" id="PF00781">
    <property type="entry name" value="DAGK_cat"/>
    <property type="match status" value="1"/>
</dbReference>
<dbReference type="Gene3D" id="2.60.200.40">
    <property type="match status" value="1"/>
</dbReference>
<keyword evidence="2" id="KW-0472">Membrane</keyword>
<gene>
    <name evidence="4" type="ORF">ATJ97_1891</name>
</gene>
<keyword evidence="4" id="KW-0808">Transferase</keyword>
<dbReference type="InterPro" id="IPR004363">
    <property type="entry name" value="Methylgl_synth"/>
</dbReference>
<feature type="region of interest" description="Disordered" evidence="1">
    <location>
        <begin position="226"/>
        <end position="245"/>
    </location>
</feature>
<reference evidence="4 5" key="1">
    <citation type="submission" date="2017-10" db="EMBL/GenBank/DDBJ databases">
        <title>Sequencing the genomes of 1000 actinobacteria strains.</title>
        <authorList>
            <person name="Klenk H.-P."/>
        </authorList>
    </citation>
    <scope>NUCLEOTIDE SEQUENCE [LARGE SCALE GENOMIC DNA]</scope>
    <source>
        <strain evidence="4 5">DSM 21838</strain>
    </source>
</reference>
<accession>A0A2A9EMC2</accession>
<dbReference type="AlphaFoldDB" id="A0A2A9EMC2"/>
<dbReference type="GO" id="GO:0019242">
    <property type="term" value="P:methylglyoxal biosynthetic process"/>
    <property type="evidence" value="ECO:0007669"/>
    <property type="project" value="InterPro"/>
</dbReference>
<feature type="transmembrane region" description="Helical" evidence="2">
    <location>
        <begin position="6"/>
        <end position="29"/>
    </location>
</feature>
<dbReference type="EMBL" id="PDJI01000004">
    <property type="protein sequence ID" value="PFG39385.1"/>
    <property type="molecule type" value="Genomic_DNA"/>
</dbReference>
<dbReference type="SUPFAM" id="SSF111331">
    <property type="entry name" value="NAD kinase/diacylglycerol kinase-like"/>
    <property type="match status" value="1"/>
</dbReference>
<keyword evidence="5" id="KW-1185">Reference proteome</keyword>
<dbReference type="GO" id="GO:0005829">
    <property type="term" value="C:cytosol"/>
    <property type="evidence" value="ECO:0007669"/>
    <property type="project" value="TreeGrafter"/>
</dbReference>
<keyword evidence="4" id="KW-0418">Kinase</keyword>
<dbReference type="PROSITE" id="PS50146">
    <property type="entry name" value="DAGK"/>
    <property type="match status" value="1"/>
</dbReference>
<dbReference type="OrthoDB" id="3171056at2"/>
<dbReference type="PANTHER" id="PTHR30492:SF0">
    <property type="entry name" value="METHYLGLYOXAL SYNTHASE"/>
    <property type="match status" value="1"/>
</dbReference>
<name>A0A2A9EMC2_9MICO</name>
<dbReference type="PANTHER" id="PTHR30492">
    <property type="entry name" value="METHYLGLYOXAL SYNTHASE"/>
    <property type="match status" value="1"/>
</dbReference>
<dbReference type="InterPro" id="IPR045540">
    <property type="entry name" value="YegS/DAGK_C"/>
</dbReference>
<dbReference type="GO" id="GO:0016301">
    <property type="term" value="F:kinase activity"/>
    <property type="evidence" value="ECO:0007669"/>
    <property type="project" value="UniProtKB-KW"/>
</dbReference>
<feature type="region of interest" description="Disordered" evidence="1">
    <location>
        <begin position="40"/>
        <end position="59"/>
    </location>
</feature>
<dbReference type="InterPro" id="IPR017438">
    <property type="entry name" value="ATP-NAD_kinase_N"/>
</dbReference>
<keyword evidence="2" id="KW-1133">Transmembrane helix</keyword>
<feature type="compositionally biased region" description="Basic and acidic residues" evidence="1">
    <location>
        <begin position="203"/>
        <end position="217"/>
    </location>
</feature>
<evidence type="ECO:0000256" key="2">
    <source>
        <dbReference type="SAM" id="Phobius"/>
    </source>
</evidence>
<evidence type="ECO:0000259" key="3">
    <source>
        <dbReference type="PROSITE" id="PS50146"/>
    </source>
</evidence>
<dbReference type="Proteomes" id="UP000222106">
    <property type="component" value="Unassembled WGS sequence"/>
</dbReference>
<organism evidence="4 5">
    <name type="scientific">Georgenia soli</name>
    <dbReference type="NCBI Taxonomy" id="638953"/>
    <lineage>
        <taxon>Bacteria</taxon>
        <taxon>Bacillati</taxon>
        <taxon>Actinomycetota</taxon>
        <taxon>Actinomycetes</taxon>
        <taxon>Micrococcales</taxon>
        <taxon>Bogoriellaceae</taxon>
        <taxon>Georgenia</taxon>
    </lineage>
</organism>
<evidence type="ECO:0000313" key="4">
    <source>
        <dbReference type="EMBL" id="PFG39385.1"/>
    </source>
</evidence>
<dbReference type="InterPro" id="IPR001206">
    <property type="entry name" value="Diacylglycerol_kinase_cat_dom"/>
</dbReference>
<dbReference type="RefSeq" id="WP_098483502.1">
    <property type="nucleotide sequence ID" value="NZ_PDJI01000004.1"/>
</dbReference>